<protein>
    <submittedName>
        <fullName evidence="1">Uncharacterized protein</fullName>
    </submittedName>
</protein>
<dbReference type="EMBL" id="CADCXV010000971">
    <property type="protein sequence ID" value="CAB0039582.1"/>
    <property type="molecule type" value="Genomic_DNA"/>
</dbReference>
<sequence>MCENFSNKCASLLYTCIWPSSKRAQLQNLRTRWQSVFLIFTWHFECAKFFDLRGSHTSRRILGTPMVTARTSDDLKRLIPLVISVRPWTPGRSDPSHTSSASATTVGVRPAARRERAIVVRLASAIARETFLAAAPTLRSMKTSSIFALNEDTTSQLNLSPLLPPARYRLLQKCWAIRKEKRIPNPVIRDMRIYMRRSRDSQLTAISSEADLIRFNSLLSSTTAFNSSANLILNATATAS</sequence>
<evidence type="ECO:0000313" key="2">
    <source>
        <dbReference type="Proteomes" id="UP000479190"/>
    </source>
</evidence>
<name>A0A6H5IMQ8_9HYME</name>
<accession>A0A6H5IMQ8</accession>
<dbReference type="AlphaFoldDB" id="A0A6H5IMQ8"/>
<keyword evidence="2" id="KW-1185">Reference proteome</keyword>
<dbReference type="Proteomes" id="UP000479190">
    <property type="component" value="Unassembled WGS sequence"/>
</dbReference>
<organism evidence="1 2">
    <name type="scientific">Trichogramma brassicae</name>
    <dbReference type="NCBI Taxonomy" id="86971"/>
    <lineage>
        <taxon>Eukaryota</taxon>
        <taxon>Metazoa</taxon>
        <taxon>Ecdysozoa</taxon>
        <taxon>Arthropoda</taxon>
        <taxon>Hexapoda</taxon>
        <taxon>Insecta</taxon>
        <taxon>Pterygota</taxon>
        <taxon>Neoptera</taxon>
        <taxon>Endopterygota</taxon>
        <taxon>Hymenoptera</taxon>
        <taxon>Apocrita</taxon>
        <taxon>Proctotrupomorpha</taxon>
        <taxon>Chalcidoidea</taxon>
        <taxon>Trichogrammatidae</taxon>
        <taxon>Trichogramma</taxon>
    </lineage>
</organism>
<proteinExistence type="predicted"/>
<reference evidence="1 2" key="1">
    <citation type="submission" date="2020-02" db="EMBL/GenBank/DDBJ databases">
        <authorList>
            <person name="Ferguson B K."/>
        </authorList>
    </citation>
    <scope>NUCLEOTIDE SEQUENCE [LARGE SCALE GENOMIC DNA]</scope>
</reference>
<dbReference type="OrthoDB" id="7713659at2759"/>
<gene>
    <name evidence="1" type="ORF">TBRA_LOCUS11321</name>
</gene>
<evidence type="ECO:0000313" key="1">
    <source>
        <dbReference type="EMBL" id="CAB0039582.1"/>
    </source>
</evidence>